<dbReference type="AlphaFoldDB" id="A0A9W9CU70"/>
<evidence type="ECO:0000313" key="7">
    <source>
        <dbReference type="EMBL" id="KAJ4387242.1"/>
    </source>
</evidence>
<name>A0A9W9CU70_9PEZI</name>
<evidence type="ECO:0000256" key="2">
    <source>
        <dbReference type="ARBA" id="ARBA00022692"/>
    </source>
</evidence>
<feature type="region of interest" description="Disordered" evidence="5">
    <location>
        <begin position="336"/>
        <end position="362"/>
    </location>
</feature>
<dbReference type="Pfam" id="PF04479">
    <property type="entry name" value="RTA1"/>
    <property type="match status" value="1"/>
</dbReference>
<feature type="transmembrane region" description="Helical" evidence="6">
    <location>
        <begin position="206"/>
        <end position="223"/>
    </location>
</feature>
<keyword evidence="2 6" id="KW-0812">Transmembrane</keyword>
<dbReference type="PANTHER" id="PTHR31465:SF34">
    <property type="entry name" value="DOMAIN PROTEIN, PUTATIVE (AFU_ORTHOLOGUE AFUA_3G00480)-RELATED"/>
    <property type="match status" value="1"/>
</dbReference>
<protein>
    <recommendedName>
        <fullName evidence="9">RTA1 domain protein</fullName>
    </recommendedName>
</protein>
<feature type="transmembrane region" description="Helical" evidence="6">
    <location>
        <begin position="253"/>
        <end position="273"/>
    </location>
</feature>
<dbReference type="PANTHER" id="PTHR31465">
    <property type="entry name" value="PROTEIN RTA1-RELATED"/>
    <property type="match status" value="1"/>
</dbReference>
<evidence type="ECO:0008006" key="9">
    <source>
        <dbReference type="Google" id="ProtNLM"/>
    </source>
</evidence>
<organism evidence="7 8">
    <name type="scientific">Gnomoniopsis smithogilvyi</name>
    <dbReference type="NCBI Taxonomy" id="1191159"/>
    <lineage>
        <taxon>Eukaryota</taxon>
        <taxon>Fungi</taxon>
        <taxon>Dikarya</taxon>
        <taxon>Ascomycota</taxon>
        <taxon>Pezizomycotina</taxon>
        <taxon>Sordariomycetes</taxon>
        <taxon>Sordariomycetidae</taxon>
        <taxon>Diaporthales</taxon>
        <taxon>Gnomoniaceae</taxon>
        <taxon>Gnomoniopsis</taxon>
    </lineage>
</organism>
<comment type="subcellular location">
    <subcellularLocation>
        <location evidence="1">Membrane</location>
        <topology evidence="1">Multi-pass membrane protein</topology>
    </subcellularLocation>
</comment>
<feature type="transmembrane region" description="Helical" evidence="6">
    <location>
        <begin position="85"/>
        <end position="110"/>
    </location>
</feature>
<dbReference type="GO" id="GO:0016020">
    <property type="term" value="C:membrane"/>
    <property type="evidence" value="ECO:0007669"/>
    <property type="project" value="UniProtKB-SubCell"/>
</dbReference>
<evidence type="ECO:0000256" key="3">
    <source>
        <dbReference type="ARBA" id="ARBA00022989"/>
    </source>
</evidence>
<gene>
    <name evidence="7" type="ORF">N0V93_007831</name>
</gene>
<evidence type="ECO:0000256" key="4">
    <source>
        <dbReference type="ARBA" id="ARBA00023136"/>
    </source>
</evidence>
<evidence type="ECO:0000256" key="1">
    <source>
        <dbReference type="ARBA" id="ARBA00004141"/>
    </source>
</evidence>
<proteinExistence type="predicted"/>
<dbReference type="InterPro" id="IPR007568">
    <property type="entry name" value="RTA1"/>
</dbReference>
<evidence type="ECO:0000256" key="5">
    <source>
        <dbReference type="SAM" id="MobiDB-lite"/>
    </source>
</evidence>
<evidence type="ECO:0000256" key="6">
    <source>
        <dbReference type="SAM" id="Phobius"/>
    </source>
</evidence>
<keyword evidence="8" id="KW-1185">Reference proteome</keyword>
<feature type="transmembrane region" description="Helical" evidence="6">
    <location>
        <begin position="45"/>
        <end position="65"/>
    </location>
</feature>
<evidence type="ECO:0000313" key="8">
    <source>
        <dbReference type="Proteomes" id="UP001140453"/>
    </source>
</evidence>
<feature type="transmembrane region" description="Helical" evidence="6">
    <location>
        <begin position="131"/>
        <end position="153"/>
    </location>
</feature>
<accession>A0A9W9CU70</accession>
<sequence>MFSDSQVVYGSLFVYAPSKIAPIIFAVLYGLSAIGHLYQCVRYKALKLIGLHPFCAFLFALGYALREVGAYNYSWQTDTEGEIDISNLIIYILSQVFVYVAPPLLELVNYHVLGRVLLYVPYLAPTSPGRVLSTFGLLTFIVEALNALGVALASNPAGSSQGTGAGMIITALGMQLVVITVFIVLAGTFHSRIVHAEVDTKPIRTVLIVLYCSMVLILVRSVYRLVEHLGNTTIQLDNIQSLKALTPVLRYEWYFYVFEATVMFLNSALWNVFSPGRFLPQDPHIYLARDGVTELVYNQKDDRTTAAKFVAVVSFGCLRRHNENRHFEQLRDYEKSKHGTYKWSTPPPRPASSLERSAATPR</sequence>
<feature type="transmembrane region" description="Helical" evidence="6">
    <location>
        <begin position="165"/>
        <end position="185"/>
    </location>
</feature>
<feature type="transmembrane region" description="Helical" evidence="6">
    <location>
        <begin position="20"/>
        <end position="38"/>
    </location>
</feature>
<keyword evidence="4 6" id="KW-0472">Membrane</keyword>
<keyword evidence="3 6" id="KW-1133">Transmembrane helix</keyword>
<dbReference type="OrthoDB" id="3358017at2759"/>
<reference evidence="7" key="1">
    <citation type="submission" date="2022-10" db="EMBL/GenBank/DDBJ databases">
        <title>Tapping the CABI collections for fungal endophytes: first genome assemblies for Collariella, Neodidymelliopsis, Ascochyta clinopodiicola, Didymella pomorum, Didymosphaeria variabile, Neocosmospora piperis and Neocucurbitaria cava.</title>
        <authorList>
            <person name="Hill R."/>
        </authorList>
    </citation>
    <scope>NUCLEOTIDE SEQUENCE</scope>
    <source>
        <strain evidence="7">IMI 355082</strain>
    </source>
</reference>
<dbReference type="EMBL" id="JAPEVB010000005">
    <property type="protein sequence ID" value="KAJ4387242.1"/>
    <property type="molecule type" value="Genomic_DNA"/>
</dbReference>
<comment type="caution">
    <text evidence="7">The sequence shown here is derived from an EMBL/GenBank/DDBJ whole genome shotgun (WGS) entry which is preliminary data.</text>
</comment>
<dbReference type="Proteomes" id="UP001140453">
    <property type="component" value="Unassembled WGS sequence"/>
</dbReference>